<organism evidence="1 2">
    <name type="scientific">Batillaria attramentaria</name>
    <dbReference type="NCBI Taxonomy" id="370345"/>
    <lineage>
        <taxon>Eukaryota</taxon>
        <taxon>Metazoa</taxon>
        <taxon>Spiralia</taxon>
        <taxon>Lophotrochozoa</taxon>
        <taxon>Mollusca</taxon>
        <taxon>Gastropoda</taxon>
        <taxon>Caenogastropoda</taxon>
        <taxon>Sorbeoconcha</taxon>
        <taxon>Cerithioidea</taxon>
        <taxon>Batillariidae</taxon>
        <taxon>Batillaria</taxon>
    </lineage>
</organism>
<dbReference type="Proteomes" id="UP001519460">
    <property type="component" value="Unassembled WGS sequence"/>
</dbReference>
<evidence type="ECO:0000313" key="1">
    <source>
        <dbReference type="EMBL" id="KAK7508398.1"/>
    </source>
</evidence>
<gene>
    <name evidence="1" type="ORF">BaRGS_00000637</name>
</gene>
<keyword evidence="2" id="KW-1185">Reference proteome</keyword>
<reference evidence="1 2" key="1">
    <citation type="journal article" date="2023" name="Sci. Data">
        <title>Genome assembly of the Korean intertidal mud-creeper Batillaria attramentaria.</title>
        <authorList>
            <person name="Patra A.K."/>
            <person name="Ho P.T."/>
            <person name="Jun S."/>
            <person name="Lee S.J."/>
            <person name="Kim Y."/>
            <person name="Won Y.J."/>
        </authorList>
    </citation>
    <scope>NUCLEOTIDE SEQUENCE [LARGE SCALE GENOMIC DNA]</scope>
    <source>
        <strain evidence="1">Wonlab-2016</strain>
    </source>
</reference>
<name>A0ABD0MBI1_9CAEN</name>
<accession>A0ABD0MBI1</accession>
<comment type="caution">
    <text evidence="1">The sequence shown here is derived from an EMBL/GenBank/DDBJ whole genome shotgun (WGS) entry which is preliminary data.</text>
</comment>
<sequence length="95" mass="10976">MQPRRRVAALSAWQTLNENRSRAPPCVYESSRSNRLRPLYVIRALAETTEDRSRAPFLVARRYRRVTKSSEDTEAAHLYVKKGAKCRPVTGKMQL</sequence>
<proteinExistence type="predicted"/>
<dbReference type="AlphaFoldDB" id="A0ABD0MBI1"/>
<dbReference type="EMBL" id="JACVVK020000002">
    <property type="protein sequence ID" value="KAK7508398.1"/>
    <property type="molecule type" value="Genomic_DNA"/>
</dbReference>
<protein>
    <submittedName>
        <fullName evidence="1">Uncharacterized protein</fullName>
    </submittedName>
</protein>
<evidence type="ECO:0000313" key="2">
    <source>
        <dbReference type="Proteomes" id="UP001519460"/>
    </source>
</evidence>